<dbReference type="Pfam" id="PF22817">
    <property type="entry name" value="ApeP-like"/>
    <property type="match status" value="1"/>
</dbReference>
<dbReference type="EMBL" id="CP047656">
    <property type="protein sequence ID" value="QHJ12091.1"/>
    <property type="molecule type" value="Genomic_DNA"/>
</dbReference>
<dbReference type="InterPro" id="IPR016776">
    <property type="entry name" value="ApeP-like_dehydratase"/>
</dbReference>
<dbReference type="SUPFAM" id="SSF54637">
    <property type="entry name" value="Thioesterase/thiol ester dehydrase-isomerase"/>
    <property type="match status" value="1"/>
</dbReference>
<name>A0A857JM60_9ALTE</name>
<dbReference type="PIRSF" id="PIRSF020565">
    <property type="entry name" value="3Ho_Ac_ACP_DH_prd"/>
    <property type="match status" value="1"/>
</dbReference>
<keyword evidence="2" id="KW-1185">Reference proteome</keyword>
<dbReference type="InterPro" id="IPR029069">
    <property type="entry name" value="HotDog_dom_sf"/>
</dbReference>
<organism evidence="1 2">
    <name type="scientific">Paraglaciecola mesophila</name>
    <dbReference type="NCBI Taxonomy" id="197222"/>
    <lineage>
        <taxon>Bacteria</taxon>
        <taxon>Pseudomonadati</taxon>
        <taxon>Pseudomonadota</taxon>
        <taxon>Gammaproteobacteria</taxon>
        <taxon>Alteromonadales</taxon>
        <taxon>Alteromonadaceae</taxon>
        <taxon>Paraglaciecola</taxon>
    </lineage>
</organism>
<dbReference type="Proteomes" id="UP000464524">
    <property type="component" value="Chromosome"/>
</dbReference>
<proteinExistence type="predicted"/>
<sequence length="149" mass="16398">MSEHLNLNDFVPHTGEMSLLDHIIDYGQGWLHASVLITEHSIFIEDQGVSATVGIEYLAQAVAAYSGSKPRASGEKPKLGFLLGIRRYESSIDYFPVGSRITLEVELEMEADNGLHVFQGRLFGNGFEASARLNVFQPADADEFLKGVL</sequence>
<reference evidence="1 2" key="1">
    <citation type="submission" date="2019-12" db="EMBL/GenBank/DDBJ databases">
        <title>Genome sequencing and assembly of endphytes of Porphyra tenera.</title>
        <authorList>
            <person name="Park J.M."/>
            <person name="Shin R."/>
            <person name="Jo S.H."/>
        </authorList>
    </citation>
    <scope>NUCLEOTIDE SEQUENCE [LARGE SCALE GENOMIC DNA]</scope>
    <source>
        <strain evidence="1 2">GPM4</strain>
    </source>
</reference>
<accession>A0A857JM60</accession>
<evidence type="ECO:0000313" key="1">
    <source>
        <dbReference type="EMBL" id="QHJ12091.1"/>
    </source>
</evidence>
<dbReference type="KEGG" id="pmes:FX988_02337"/>
<dbReference type="Gene3D" id="3.10.129.10">
    <property type="entry name" value="Hotdog Thioesterase"/>
    <property type="match status" value="1"/>
</dbReference>
<dbReference type="OrthoDB" id="9800188at2"/>
<evidence type="ECO:0008006" key="3">
    <source>
        <dbReference type="Google" id="ProtNLM"/>
    </source>
</evidence>
<dbReference type="RefSeq" id="WP_160180000.1">
    <property type="nucleotide sequence ID" value="NZ_CP047656.1"/>
</dbReference>
<dbReference type="AlphaFoldDB" id="A0A857JM60"/>
<protein>
    <recommendedName>
        <fullName evidence="3">3-hydroxylacyl-ACP dehydratase</fullName>
    </recommendedName>
</protein>
<evidence type="ECO:0000313" key="2">
    <source>
        <dbReference type="Proteomes" id="UP000464524"/>
    </source>
</evidence>
<gene>
    <name evidence="1" type="ORF">FX988_02337</name>
</gene>